<protein>
    <submittedName>
        <fullName evidence="1">Uncharacterized protein</fullName>
    </submittedName>
</protein>
<sequence length="57" mass="6356">MKPSLSTSVCPRLSFWAEFRLARVEPLDAAEPLEPRANHVLLTPWPLVCPAAVSRTK</sequence>
<evidence type="ECO:0000313" key="2">
    <source>
        <dbReference type="Proteomes" id="UP000256269"/>
    </source>
</evidence>
<dbReference type="AlphaFoldDB" id="A0A3E0HID3"/>
<dbReference type="Proteomes" id="UP000256269">
    <property type="component" value="Unassembled WGS sequence"/>
</dbReference>
<evidence type="ECO:0000313" key="1">
    <source>
        <dbReference type="EMBL" id="REH46152.1"/>
    </source>
</evidence>
<name>A0A3E0HID3_9PSEU</name>
<accession>A0A3E0HID3</accession>
<keyword evidence="2" id="KW-1185">Reference proteome</keyword>
<organism evidence="1 2">
    <name type="scientific">Kutzneria buriramensis</name>
    <dbReference type="NCBI Taxonomy" id="1045776"/>
    <lineage>
        <taxon>Bacteria</taxon>
        <taxon>Bacillati</taxon>
        <taxon>Actinomycetota</taxon>
        <taxon>Actinomycetes</taxon>
        <taxon>Pseudonocardiales</taxon>
        <taxon>Pseudonocardiaceae</taxon>
        <taxon>Kutzneria</taxon>
    </lineage>
</organism>
<dbReference type="EMBL" id="QUNO01000007">
    <property type="protein sequence ID" value="REH46152.1"/>
    <property type="molecule type" value="Genomic_DNA"/>
</dbReference>
<proteinExistence type="predicted"/>
<comment type="caution">
    <text evidence="1">The sequence shown here is derived from an EMBL/GenBank/DDBJ whole genome shotgun (WGS) entry which is preliminary data.</text>
</comment>
<reference evidence="1 2" key="1">
    <citation type="submission" date="2018-08" db="EMBL/GenBank/DDBJ databases">
        <title>Genomic Encyclopedia of Archaeal and Bacterial Type Strains, Phase II (KMG-II): from individual species to whole genera.</title>
        <authorList>
            <person name="Goeker M."/>
        </authorList>
    </citation>
    <scope>NUCLEOTIDE SEQUENCE [LARGE SCALE GENOMIC DNA]</scope>
    <source>
        <strain evidence="1 2">DSM 45791</strain>
    </source>
</reference>
<gene>
    <name evidence="1" type="ORF">BCF44_107285</name>
</gene>